<comment type="caution">
    <text evidence="1">The sequence shown here is derived from an EMBL/GenBank/DDBJ whole genome shotgun (WGS) entry which is preliminary data.</text>
</comment>
<dbReference type="EMBL" id="JABEYB010000010">
    <property type="protein sequence ID" value="NNU76961.1"/>
    <property type="molecule type" value="Genomic_DNA"/>
</dbReference>
<proteinExistence type="predicted"/>
<reference evidence="1 2" key="1">
    <citation type="submission" date="2020-05" db="EMBL/GenBank/DDBJ databases">
        <title>Complete genome of Clostridium estertheticum subspecies estertheticum, isolated from Vacuum packed lamb meat from New Zealand imported to Switzerland.</title>
        <authorList>
            <person name="Wambui J."/>
            <person name="Stevens M.J.A."/>
            <person name="Stephan R."/>
        </authorList>
    </citation>
    <scope>NUCLEOTIDE SEQUENCE [LARGE SCALE GENOMIC DNA]</scope>
    <source>
        <strain evidence="1 2">CEST001</strain>
    </source>
</reference>
<organism evidence="1 2">
    <name type="scientific">Clostridium estertheticum</name>
    <dbReference type="NCBI Taxonomy" id="238834"/>
    <lineage>
        <taxon>Bacteria</taxon>
        <taxon>Bacillati</taxon>
        <taxon>Bacillota</taxon>
        <taxon>Clostridia</taxon>
        <taxon>Eubacteriales</taxon>
        <taxon>Clostridiaceae</taxon>
        <taxon>Clostridium</taxon>
    </lineage>
</organism>
<evidence type="ECO:0000313" key="2">
    <source>
        <dbReference type="Proteomes" id="UP000531659"/>
    </source>
</evidence>
<dbReference type="Pfam" id="PF06923">
    <property type="entry name" value="GutM"/>
    <property type="match status" value="1"/>
</dbReference>
<protein>
    <submittedName>
        <fullName evidence="1">Transcriptional regulator</fullName>
    </submittedName>
</protein>
<dbReference type="InterPro" id="IPR009693">
    <property type="entry name" value="Glucitol_operon_activator"/>
</dbReference>
<accession>A0A7Y3SX18</accession>
<gene>
    <name evidence="1" type="ORF">HLQ16_13530</name>
</gene>
<evidence type="ECO:0000313" key="1">
    <source>
        <dbReference type="EMBL" id="NNU76961.1"/>
    </source>
</evidence>
<dbReference type="RefSeq" id="WP_171297664.1">
    <property type="nucleotide sequence ID" value="NZ_CP087098.1"/>
</dbReference>
<dbReference type="AlphaFoldDB" id="A0A7Y3SX18"/>
<sequence length="148" mass="17123">MTFKYMLILGVVAMLSFALQYFLGFKQIKHFNDEYIRLRKEGRVSIGRRAGKIQSGTIILFALDKNDRIRYGRKIQGTTILAKFKDFNTFNGKEIGKITLKDEEMKKEIKITRKAVLDAVNSYNIVKNGEIIPEKKSPFGKVYEKLVH</sequence>
<dbReference type="Proteomes" id="UP000531659">
    <property type="component" value="Unassembled WGS sequence"/>
</dbReference>
<dbReference type="PIRSF" id="PIRSF011474">
    <property type="entry name" value="Glucitol_operon_activator"/>
    <property type="match status" value="1"/>
</dbReference>
<name>A0A7Y3SX18_9CLOT</name>